<reference evidence="4 5" key="1">
    <citation type="journal article" date="2015" name="Science">
        <title>Genetic determinants of in vivo fitness and diet responsiveness in multiple human gut Bacteroides.</title>
        <authorList>
            <person name="Wu M."/>
            <person name="McNulty N.P."/>
            <person name="Rodionov D.A."/>
            <person name="Khoroshkin M.S."/>
            <person name="Griffin N.W."/>
            <person name="Cheng J."/>
            <person name="Latreille P."/>
            <person name="Kerstetter R.A."/>
            <person name="Terrapon N."/>
            <person name="Henrissat B."/>
            <person name="Osterman A.L."/>
            <person name="Gordon J.I."/>
        </authorList>
    </citation>
    <scope>NUCLEOTIDE SEQUENCE [LARGE SCALE GENOMIC DNA]</scope>
    <source>
        <strain evidence="4 5">WH2</strain>
    </source>
</reference>
<evidence type="ECO:0000259" key="3">
    <source>
        <dbReference type="SMART" id="SM00701"/>
    </source>
</evidence>
<gene>
    <name evidence="4" type="ORF">BcellWH2_05222</name>
</gene>
<dbReference type="CDD" id="cd06583">
    <property type="entry name" value="PGRP"/>
    <property type="match status" value="1"/>
</dbReference>
<feature type="domain" description="N-acetylmuramoyl-L-alanine amidase" evidence="2">
    <location>
        <begin position="16"/>
        <end position="157"/>
    </location>
</feature>
<dbReference type="PROSITE" id="PS00018">
    <property type="entry name" value="EF_HAND_1"/>
    <property type="match status" value="1"/>
</dbReference>
<dbReference type="GO" id="GO:0008745">
    <property type="term" value="F:N-acetylmuramoyl-L-alanine amidase activity"/>
    <property type="evidence" value="ECO:0007669"/>
    <property type="project" value="InterPro"/>
</dbReference>
<dbReference type="Proteomes" id="UP000061809">
    <property type="component" value="Chromosome"/>
</dbReference>
<evidence type="ECO:0000313" key="4">
    <source>
        <dbReference type="EMBL" id="ALJ62424.1"/>
    </source>
</evidence>
<dbReference type="PATRIC" id="fig|246787.4.peg.5390"/>
<dbReference type="Gene3D" id="3.40.80.10">
    <property type="entry name" value="Peptidoglycan recognition protein-like"/>
    <property type="match status" value="1"/>
</dbReference>
<dbReference type="PANTHER" id="PTHR11022:SF41">
    <property type="entry name" value="PEPTIDOGLYCAN-RECOGNITION PROTEIN LC-RELATED"/>
    <property type="match status" value="1"/>
</dbReference>
<dbReference type="SMART" id="SM00644">
    <property type="entry name" value="Ami_2"/>
    <property type="match status" value="1"/>
</dbReference>
<sequence>MGQDFESNHRSGFGRNRRFQRKCDEPVRRIDLIVIHCSATREDRPFTEQDLENAHRLRGFDGIGYHFYVRRNGDIKSTRLVERVGAHVRGHNANSIGICYEGGLDCHGLAKDTRTEWQKHSLRVLVRALKMDYPEAKVVGHRDLSPDLNGNGEVEPMEWTKECPCFEVEKELSKKLS</sequence>
<protein>
    <submittedName>
        <fullName evidence="4">N-acetylmuramoyl-L-alanine amidase</fullName>
    </submittedName>
</protein>
<dbReference type="InterPro" id="IPR036505">
    <property type="entry name" value="Amidase/PGRP_sf"/>
</dbReference>
<dbReference type="KEGG" id="bcel:BcellWH2_05222"/>
<dbReference type="InterPro" id="IPR006619">
    <property type="entry name" value="PGRP_domain_met/bac"/>
</dbReference>
<dbReference type="SMART" id="SM00701">
    <property type="entry name" value="PGRP"/>
    <property type="match status" value="1"/>
</dbReference>
<dbReference type="GO" id="GO:0008270">
    <property type="term" value="F:zinc ion binding"/>
    <property type="evidence" value="ECO:0007669"/>
    <property type="project" value="InterPro"/>
</dbReference>
<dbReference type="EMBL" id="CP012801">
    <property type="protein sequence ID" value="ALJ62424.1"/>
    <property type="molecule type" value="Genomic_DNA"/>
</dbReference>
<feature type="domain" description="Peptidoglycan recognition protein family" evidence="3">
    <location>
        <begin position="10"/>
        <end position="145"/>
    </location>
</feature>
<comment type="similarity">
    <text evidence="1">Belongs to the N-acetylmuramoyl-L-alanine amidase 2 family.</text>
</comment>
<dbReference type="InterPro" id="IPR002502">
    <property type="entry name" value="Amidase_domain"/>
</dbReference>
<proteinExistence type="inferred from homology"/>
<dbReference type="InterPro" id="IPR015510">
    <property type="entry name" value="PGRP"/>
</dbReference>
<dbReference type="Pfam" id="PF01510">
    <property type="entry name" value="Amidase_2"/>
    <property type="match status" value="1"/>
</dbReference>
<dbReference type="FunFam" id="3.40.80.10:FF:000008">
    <property type="entry name" value="N-acetylmuramoyl-L-alanine amidase"/>
    <property type="match status" value="1"/>
</dbReference>
<dbReference type="InterPro" id="IPR018247">
    <property type="entry name" value="EF_Hand_1_Ca_BS"/>
</dbReference>
<name>A0A0P0GV59_9BACE</name>
<accession>A0A0P0GV59</accession>
<dbReference type="PANTHER" id="PTHR11022">
    <property type="entry name" value="PEPTIDOGLYCAN RECOGNITION PROTEIN"/>
    <property type="match status" value="1"/>
</dbReference>
<dbReference type="GO" id="GO:0009253">
    <property type="term" value="P:peptidoglycan catabolic process"/>
    <property type="evidence" value="ECO:0007669"/>
    <property type="project" value="InterPro"/>
</dbReference>
<dbReference type="SUPFAM" id="SSF55846">
    <property type="entry name" value="N-acetylmuramoyl-L-alanine amidase-like"/>
    <property type="match status" value="1"/>
</dbReference>
<evidence type="ECO:0000256" key="1">
    <source>
        <dbReference type="ARBA" id="ARBA00007553"/>
    </source>
</evidence>
<evidence type="ECO:0000313" key="5">
    <source>
        <dbReference type="Proteomes" id="UP000061809"/>
    </source>
</evidence>
<organism evidence="4 5">
    <name type="scientific">Bacteroides cellulosilyticus</name>
    <dbReference type="NCBI Taxonomy" id="246787"/>
    <lineage>
        <taxon>Bacteria</taxon>
        <taxon>Pseudomonadati</taxon>
        <taxon>Bacteroidota</taxon>
        <taxon>Bacteroidia</taxon>
        <taxon>Bacteroidales</taxon>
        <taxon>Bacteroidaceae</taxon>
        <taxon>Bacteroides</taxon>
    </lineage>
</organism>
<dbReference type="AlphaFoldDB" id="A0A0P0GV59"/>
<evidence type="ECO:0000259" key="2">
    <source>
        <dbReference type="SMART" id="SM00644"/>
    </source>
</evidence>